<reference evidence="7 8" key="1">
    <citation type="submission" date="2021-04" db="EMBL/GenBank/DDBJ databases">
        <title>Pseudomonas boanensis sp. nov., a bacterium isolated from river water used for household purposes in Boane District, Mozambique.</title>
        <authorList>
            <person name="Nicklasson M."/>
            <person name="Martin-Rodriguez A.J."/>
            <person name="Thorell K."/>
            <person name="Neves L."/>
            <person name="Mussagy A."/>
            <person name="Rydberg H.A."/>
            <person name="Hernroth B."/>
            <person name="Svensson-Stadler L."/>
            <person name="Sjoling A."/>
        </authorList>
    </citation>
    <scope>NUCLEOTIDE SEQUENCE [LARGE SCALE GENOMIC DNA]</scope>
    <source>
        <strain evidence="7 8">DB1</strain>
    </source>
</reference>
<sequence length="408" mass="44868">MLNPPHCIIVGGSHAGAQAAASLRQEGYTGAVTLVSAEGLLPYHRPPLSKAFLCADKGDEELLIRPAEFYERQNIEVRLGTRVTEVDAPTRSLLCDNGERLDYTQLILATGADVRRLALPGAELPGVCYLRTRDDVLKLREFMRPQGRAVIIGAGYIGLETAASLRKQGMQVTVLEAQSRVLQRVTAPEVSEFYSRVHREEGVEIILDAALECITGEGRVEAVLLADGRRLPADLVVVGIGVLPNVELARQLGLDCDNGIVVDEQARTACPDVYAVGDCTRHHNPIYDAWLRLESVQNATDQARVAAQSICGKPAAYRALPWFWSDQYDLKLQIAGLSAGYDRVVIRGDHHQGRSFSAFYFHGDRLLAVDAVNRPKEFTFSKRFLAEGRTADPRLLADESVDFQACFN</sequence>
<dbReference type="PRINTS" id="PR00411">
    <property type="entry name" value="PNDRDTASEI"/>
</dbReference>
<dbReference type="Pfam" id="PF07992">
    <property type="entry name" value="Pyr_redox_2"/>
    <property type="match status" value="1"/>
</dbReference>
<keyword evidence="3" id="KW-0274">FAD</keyword>
<evidence type="ECO:0000313" key="8">
    <source>
        <dbReference type="Proteomes" id="UP001519667"/>
    </source>
</evidence>
<dbReference type="Gene3D" id="3.50.50.60">
    <property type="entry name" value="FAD/NAD(P)-binding domain"/>
    <property type="match status" value="2"/>
</dbReference>
<protein>
    <submittedName>
        <fullName evidence="7">FAD-dependent oxidoreductase</fullName>
    </submittedName>
</protein>
<dbReference type="InterPro" id="IPR016156">
    <property type="entry name" value="FAD/NAD-linked_Rdtase_dimer_sf"/>
</dbReference>
<dbReference type="PANTHER" id="PTHR43557">
    <property type="entry name" value="APOPTOSIS-INDUCING FACTOR 1"/>
    <property type="match status" value="1"/>
</dbReference>
<evidence type="ECO:0000259" key="5">
    <source>
        <dbReference type="Pfam" id="PF07992"/>
    </source>
</evidence>
<dbReference type="PRINTS" id="PR00368">
    <property type="entry name" value="FADPNR"/>
</dbReference>
<dbReference type="Proteomes" id="UP001519667">
    <property type="component" value="Unassembled WGS sequence"/>
</dbReference>
<evidence type="ECO:0000256" key="2">
    <source>
        <dbReference type="ARBA" id="ARBA00022630"/>
    </source>
</evidence>
<evidence type="ECO:0000256" key="1">
    <source>
        <dbReference type="ARBA" id="ARBA00001974"/>
    </source>
</evidence>
<feature type="domain" description="FAD/NAD(P)-binding" evidence="5">
    <location>
        <begin position="6"/>
        <end position="303"/>
    </location>
</feature>
<dbReference type="Gene3D" id="3.30.390.30">
    <property type="match status" value="1"/>
</dbReference>
<dbReference type="EMBL" id="JAGTIS010000005">
    <property type="protein sequence ID" value="MBT8766748.1"/>
    <property type="molecule type" value="Genomic_DNA"/>
</dbReference>
<keyword evidence="8" id="KW-1185">Reference proteome</keyword>
<proteinExistence type="predicted"/>
<comment type="cofactor">
    <cofactor evidence="1">
        <name>FAD</name>
        <dbReference type="ChEBI" id="CHEBI:57692"/>
    </cofactor>
</comment>
<gene>
    <name evidence="7" type="ORF">J7302_11530</name>
</gene>
<evidence type="ECO:0000256" key="3">
    <source>
        <dbReference type="ARBA" id="ARBA00022827"/>
    </source>
</evidence>
<dbReference type="InterPro" id="IPR023753">
    <property type="entry name" value="FAD/NAD-binding_dom"/>
</dbReference>
<keyword evidence="4" id="KW-0560">Oxidoreductase</keyword>
<dbReference type="InterPro" id="IPR036188">
    <property type="entry name" value="FAD/NAD-bd_sf"/>
</dbReference>
<evidence type="ECO:0000259" key="6">
    <source>
        <dbReference type="Pfam" id="PF14759"/>
    </source>
</evidence>
<dbReference type="SUPFAM" id="SSF51905">
    <property type="entry name" value="FAD/NAD(P)-binding domain"/>
    <property type="match status" value="2"/>
</dbReference>
<dbReference type="PANTHER" id="PTHR43557:SF2">
    <property type="entry name" value="RIESKE DOMAIN-CONTAINING PROTEIN-RELATED"/>
    <property type="match status" value="1"/>
</dbReference>
<accession>A0ABS5XHJ5</accession>
<dbReference type="SUPFAM" id="SSF55424">
    <property type="entry name" value="FAD/NAD-linked reductases, dimerisation (C-terminal) domain"/>
    <property type="match status" value="1"/>
</dbReference>
<dbReference type="InterPro" id="IPR050446">
    <property type="entry name" value="FAD-oxidoreductase/Apoptosis"/>
</dbReference>
<name>A0ABS5XHJ5_9GAMM</name>
<evidence type="ECO:0000256" key="4">
    <source>
        <dbReference type="ARBA" id="ARBA00023002"/>
    </source>
</evidence>
<comment type="caution">
    <text evidence="7">The sequence shown here is derived from an EMBL/GenBank/DDBJ whole genome shotgun (WGS) entry which is preliminary data.</text>
</comment>
<dbReference type="RefSeq" id="WP_215374089.1">
    <property type="nucleotide sequence ID" value="NZ_JAGTIS010000005.1"/>
</dbReference>
<dbReference type="InterPro" id="IPR028202">
    <property type="entry name" value="Reductase_C"/>
</dbReference>
<evidence type="ECO:0000313" key="7">
    <source>
        <dbReference type="EMBL" id="MBT8766748.1"/>
    </source>
</evidence>
<organism evidence="7 8">
    <name type="scientific">Metapseudomonas boanensis</name>
    <dbReference type="NCBI Taxonomy" id="2822138"/>
    <lineage>
        <taxon>Bacteria</taxon>
        <taxon>Pseudomonadati</taxon>
        <taxon>Pseudomonadota</taxon>
        <taxon>Gammaproteobacteria</taxon>
        <taxon>Pseudomonadales</taxon>
        <taxon>Pseudomonadaceae</taxon>
        <taxon>Metapseudomonas</taxon>
    </lineage>
</organism>
<keyword evidence="2" id="KW-0285">Flavoprotein</keyword>
<feature type="domain" description="Reductase C-terminal" evidence="6">
    <location>
        <begin position="322"/>
        <end position="405"/>
    </location>
</feature>
<dbReference type="Pfam" id="PF14759">
    <property type="entry name" value="Reductase_C"/>
    <property type="match status" value="1"/>
</dbReference>